<protein>
    <submittedName>
        <fullName evidence="2">Uncharacterized protein</fullName>
    </submittedName>
</protein>
<gene>
    <name evidence="2" type="ORF">DFR42_10430</name>
</gene>
<evidence type="ECO:0000313" key="3">
    <source>
        <dbReference type="Proteomes" id="UP000247792"/>
    </source>
</evidence>
<feature type="region of interest" description="Disordered" evidence="1">
    <location>
        <begin position="22"/>
        <end position="50"/>
    </location>
</feature>
<dbReference type="EMBL" id="QJKB01000004">
    <property type="protein sequence ID" value="PXX43030.1"/>
    <property type="molecule type" value="Genomic_DNA"/>
</dbReference>
<dbReference type="AlphaFoldDB" id="A0A318J8V1"/>
<evidence type="ECO:0000256" key="1">
    <source>
        <dbReference type="SAM" id="MobiDB-lite"/>
    </source>
</evidence>
<name>A0A318J8V1_9BURK</name>
<reference evidence="2 3" key="1">
    <citation type="submission" date="2018-05" db="EMBL/GenBank/DDBJ databases">
        <title>Genomic Encyclopedia of Type Strains, Phase IV (KMG-IV): sequencing the most valuable type-strain genomes for metagenomic binning, comparative biology and taxonomic classification.</title>
        <authorList>
            <person name="Goeker M."/>
        </authorList>
    </citation>
    <scope>NUCLEOTIDE SEQUENCE [LARGE SCALE GENOMIC DNA]</scope>
    <source>
        <strain evidence="2 3">DSM 19792</strain>
    </source>
</reference>
<comment type="caution">
    <text evidence="2">The sequence shown here is derived from an EMBL/GenBank/DDBJ whole genome shotgun (WGS) entry which is preliminary data.</text>
</comment>
<dbReference type="RefSeq" id="WP_110255597.1">
    <property type="nucleotide sequence ID" value="NZ_QJKB01000004.1"/>
</dbReference>
<proteinExistence type="predicted"/>
<sequence length="133" mass="14688">MNASLQELEKEKQAVLDRLRHSRKKMRMQFPSASDEGREDGAAGNEGRVGGFPHSHLMQLITAHPGWVLAGTAILLAIGPRKVIKAGFDTGVTLLTTVIASKEVRHIFSQMVPQLLPYLMQFFSSSQSRDSQT</sequence>
<evidence type="ECO:0000313" key="2">
    <source>
        <dbReference type="EMBL" id="PXX43030.1"/>
    </source>
</evidence>
<dbReference type="Proteomes" id="UP000247792">
    <property type="component" value="Unassembled WGS sequence"/>
</dbReference>
<keyword evidence="3" id="KW-1185">Reference proteome</keyword>
<accession>A0A318J8V1</accession>
<organism evidence="2 3">
    <name type="scientific">Undibacterium pigrum</name>
    <dbReference type="NCBI Taxonomy" id="401470"/>
    <lineage>
        <taxon>Bacteria</taxon>
        <taxon>Pseudomonadati</taxon>
        <taxon>Pseudomonadota</taxon>
        <taxon>Betaproteobacteria</taxon>
        <taxon>Burkholderiales</taxon>
        <taxon>Oxalobacteraceae</taxon>
        <taxon>Undibacterium</taxon>
    </lineage>
</organism>